<dbReference type="AlphaFoldDB" id="A0AB36TC67"/>
<dbReference type="EMBL" id="PDBW01000001">
    <property type="protein sequence ID" value="PFH01433.1"/>
    <property type="molecule type" value="Genomic_DNA"/>
</dbReference>
<name>A0AB36TC67_ACETH</name>
<evidence type="ECO:0000313" key="2">
    <source>
        <dbReference type="Proteomes" id="UP000223596"/>
    </source>
</evidence>
<reference evidence="1 2" key="1">
    <citation type="submission" date="2017-09" db="EMBL/GenBank/DDBJ databases">
        <title>Evaluation of Pacific Biosciences Sequencing Technology to Finishing C. thermocellum Genome Sequences.</title>
        <authorList>
            <person name="Brown S."/>
        </authorList>
    </citation>
    <scope>NUCLEOTIDE SEQUENCE [LARGE SCALE GENOMIC DNA]</scope>
    <source>
        <strain evidence="1 2">AD2</strain>
    </source>
</reference>
<evidence type="ECO:0000313" key="1">
    <source>
        <dbReference type="EMBL" id="PFH01433.1"/>
    </source>
</evidence>
<proteinExistence type="predicted"/>
<organism evidence="1 2">
    <name type="scientific">Acetivibrio thermocellus AD2</name>
    <dbReference type="NCBI Taxonomy" id="1138384"/>
    <lineage>
        <taxon>Bacteria</taxon>
        <taxon>Bacillati</taxon>
        <taxon>Bacillota</taxon>
        <taxon>Clostridia</taxon>
        <taxon>Eubacteriales</taxon>
        <taxon>Oscillospiraceae</taxon>
        <taxon>Acetivibrio</taxon>
    </lineage>
</organism>
<comment type="caution">
    <text evidence="1">The sequence shown here is derived from an EMBL/GenBank/DDBJ whole genome shotgun (WGS) entry which is preliminary data.</text>
</comment>
<sequence length="59" mass="6805">MYKVLLEFPRENGFDKSNWTMTALKQWINEKFGINYTEGGARTSLYEGGNLQCKGKKIV</sequence>
<protein>
    <submittedName>
        <fullName evidence="1">Uncharacterized protein</fullName>
    </submittedName>
</protein>
<dbReference type="Proteomes" id="UP000223596">
    <property type="component" value="Unassembled WGS sequence"/>
</dbReference>
<gene>
    <name evidence="1" type="ORF">M972_11165</name>
</gene>
<accession>A0AB36TC67</accession>